<gene>
    <name evidence="2" type="ORF">L2A60_16020</name>
</gene>
<feature type="transmembrane region" description="Helical" evidence="1">
    <location>
        <begin position="128"/>
        <end position="154"/>
    </location>
</feature>
<reference evidence="2 3" key="1">
    <citation type="submission" date="2022-01" db="EMBL/GenBank/DDBJ databases">
        <authorList>
            <person name="Won M."/>
            <person name="Kim S.-J."/>
            <person name="Kwon S.-W."/>
        </authorList>
    </citation>
    <scope>NUCLEOTIDE SEQUENCE [LARGE SCALE GENOMIC DNA]</scope>
    <source>
        <strain evidence="2 3">KCTC 23505</strain>
    </source>
</reference>
<proteinExistence type="predicted"/>
<name>A0ABS9DZJ2_9PROT</name>
<accession>A0ABS9DZJ2</accession>
<evidence type="ECO:0000313" key="3">
    <source>
        <dbReference type="Proteomes" id="UP001521209"/>
    </source>
</evidence>
<comment type="caution">
    <text evidence="2">The sequence shown here is derived from an EMBL/GenBank/DDBJ whole genome shotgun (WGS) entry which is preliminary data.</text>
</comment>
<evidence type="ECO:0000313" key="2">
    <source>
        <dbReference type="EMBL" id="MCF3948182.1"/>
    </source>
</evidence>
<keyword evidence="1" id="KW-1133">Transmembrane helix</keyword>
<sequence>MNDMPPTPPRPGLEAVTKAIADLEEAISLSRLQNDPLVHLVRGVQATLISHAEIIAANNQAIAEHRMHIDRDFSAVRQARDALVDMTNGIVKSAKAEVEAAHADTARQIVGSIARSAEQKLAAMSRMIWWRTITLGSVSAILILAVGLGLGYWLGDRTGYNEAASSIAASGPAEQAVLKGQGPAGLHQWHQLMLGNGITKTMQVDCHGKNVAHQDSRTACHLWLWLGPLGQTVAHS</sequence>
<keyword evidence="1" id="KW-0472">Membrane</keyword>
<evidence type="ECO:0000256" key="1">
    <source>
        <dbReference type="SAM" id="Phobius"/>
    </source>
</evidence>
<protein>
    <submittedName>
        <fullName evidence="2">Uncharacterized protein</fullName>
    </submittedName>
</protein>
<dbReference type="Proteomes" id="UP001521209">
    <property type="component" value="Unassembled WGS sequence"/>
</dbReference>
<keyword evidence="1" id="KW-0812">Transmembrane</keyword>
<dbReference type="RefSeq" id="WP_235705467.1">
    <property type="nucleotide sequence ID" value="NZ_JAKGBZ010000041.1"/>
</dbReference>
<keyword evidence="3" id="KW-1185">Reference proteome</keyword>
<organism evidence="2 3">
    <name type="scientific">Acidiphilium iwatense</name>
    <dbReference type="NCBI Taxonomy" id="768198"/>
    <lineage>
        <taxon>Bacteria</taxon>
        <taxon>Pseudomonadati</taxon>
        <taxon>Pseudomonadota</taxon>
        <taxon>Alphaproteobacteria</taxon>
        <taxon>Acetobacterales</taxon>
        <taxon>Acidocellaceae</taxon>
        <taxon>Acidiphilium</taxon>
    </lineage>
</organism>
<dbReference type="EMBL" id="JAKGBZ010000041">
    <property type="protein sequence ID" value="MCF3948182.1"/>
    <property type="molecule type" value="Genomic_DNA"/>
</dbReference>